<keyword evidence="4" id="KW-0949">S-adenosyl-L-methionine</keyword>
<feature type="compositionally biased region" description="Low complexity" evidence="6">
    <location>
        <begin position="83"/>
        <end position="92"/>
    </location>
</feature>
<dbReference type="GO" id="GO:0000049">
    <property type="term" value="F:tRNA binding"/>
    <property type="evidence" value="ECO:0007669"/>
    <property type="project" value="TreeGrafter"/>
</dbReference>
<dbReference type="EMBL" id="LHPF02000049">
    <property type="protein sequence ID" value="PSC67723.1"/>
    <property type="molecule type" value="Genomic_DNA"/>
</dbReference>
<accession>A0A2P6V0W7</accession>
<evidence type="ECO:0000313" key="9">
    <source>
        <dbReference type="Proteomes" id="UP000239649"/>
    </source>
</evidence>
<dbReference type="Proteomes" id="UP000239649">
    <property type="component" value="Unassembled WGS sequence"/>
</dbReference>
<feature type="region of interest" description="Disordered" evidence="6">
    <location>
        <begin position="58"/>
        <end position="92"/>
    </location>
</feature>
<dbReference type="GO" id="GO:0005634">
    <property type="term" value="C:nucleus"/>
    <property type="evidence" value="ECO:0007669"/>
    <property type="project" value="TreeGrafter"/>
</dbReference>
<comment type="caution">
    <text evidence="8">The sequence shown here is derived from an EMBL/GenBank/DDBJ whole genome shotgun (WGS) entry which is preliminary data.</text>
</comment>
<evidence type="ECO:0000256" key="6">
    <source>
        <dbReference type="SAM" id="MobiDB-lite"/>
    </source>
</evidence>
<gene>
    <name evidence="8" type="ORF">C2E20_8614</name>
</gene>
<dbReference type="InterPro" id="IPR038459">
    <property type="entry name" value="MT_TRM10-typ_sf"/>
</dbReference>
<dbReference type="STRING" id="554055.A0A2P6V0W7"/>
<evidence type="ECO:0000256" key="4">
    <source>
        <dbReference type="ARBA" id="ARBA00022691"/>
    </source>
</evidence>
<name>A0A2P6V0W7_9CHLO</name>
<keyword evidence="3" id="KW-0808">Transferase</keyword>
<dbReference type="AlphaFoldDB" id="A0A2P6V0W7"/>
<dbReference type="PANTHER" id="PTHR13563">
    <property type="entry name" value="TRNA (GUANINE-9-) METHYLTRANSFERASE"/>
    <property type="match status" value="1"/>
</dbReference>
<dbReference type="CDD" id="cd18089">
    <property type="entry name" value="SPOUT_Trm10-like"/>
    <property type="match status" value="1"/>
</dbReference>
<comment type="catalytic activity">
    <reaction evidence="5">
        <text>guanosine(9) in tRNA + S-adenosyl-L-methionine = N(1)-methylguanosine(9) in tRNA + S-adenosyl-L-homocysteine + H(+)</text>
        <dbReference type="Rhea" id="RHEA:43156"/>
        <dbReference type="Rhea" id="RHEA-COMP:10367"/>
        <dbReference type="Rhea" id="RHEA-COMP:10368"/>
        <dbReference type="ChEBI" id="CHEBI:15378"/>
        <dbReference type="ChEBI" id="CHEBI:57856"/>
        <dbReference type="ChEBI" id="CHEBI:59789"/>
        <dbReference type="ChEBI" id="CHEBI:73542"/>
        <dbReference type="ChEBI" id="CHEBI:74269"/>
        <dbReference type="EC" id="2.1.1.221"/>
    </reaction>
</comment>
<protein>
    <recommendedName>
        <fullName evidence="1">tRNA (guanine(9)-N(1))-methyltransferase</fullName>
        <ecNumber evidence="1">2.1.1.221</ecNumber>
    </recommendedName>
</protein>
<dbReference type="PROSITE" id="PS51675">
    <property type="entry name" value="SAM_MT_TRM10"/>
    <property type="match status" value="1"/>
</dbReference>
<evidence type="ECO:0000259" key="7">
    <source>
        <dbReference type="PROSITE" id="PS51675"/>
    </source>
</evidence>
<dbReference type="OrthoDB" id="278300at2759"/>
<feature type="region of interest" description="Disordered" evidence="6">
    <location>
        <begin position="260"/>
        <end position="309"/>
    </location>
</feature>
<dbReference type="InterPro" id="IPR028564">
    <property type="entry name" value="MT_TRM10-typ"/>
</dbReference>
<evidence type="ECO:0000256" key="1">
    <source>
        <dbReference type="ARBA" id="ARBA00012797"/>
    </source>
</evidence>
<dbReference type="EC" id="2.1.1.221" evidence="1"/>
<evidence type="ECO:0000256" key="2">
    <source>
        <dbReference type="ARBA" id="ARBA00022603"/>
    </source>
</evidence>
<dbReference type="GO" id="GO:0052905">
    <property type="term" value="F:tRNA (guanosine(9)-N1)-methyltransferase activity"/>
    <property type="evidence" value="ECO:0007669"/>
    <property type="project" value="UniProtKB-EC"/>
</dbReference>
<organism evidence="8 9">
    <name type="scientific">Micractinium conductrix</name>
    <dbReference type="NCBI Taxonomy" id="554055"/>
    <lineage>
        <taxon>Eukaryota</taxon>
        <taxon>Viridiplantae</taxon>
        <taxon>Chlorophyta</taxon>
        <taxon>core chlorophytes</taxon>
        <taxon>Trebouxiophyceae</taxon>
        <taxon>Chlorellales</taxon>
        <taxon>Chlorellaceae</taxon>
        <taxon>Chlorella clade</taxon>
        <taxon>Micractinium</taxon>
    </lineage>
</organism>
<feature type="domain" description="SAM-dependent MTase TRM10-type" evidence="7">
    <location>
        <begin position="69"/>
        <end position="261"/>
    </location>
</feature>
<evidence type="ECO:0000256" key="5">
    <source>
        <dbReference type="ARBA" id="ARBA00048434"/>
    </source>
</evidence>
<evidence type="ECO:0000313" key="8">
    <source>
        <dbReference type="EMBL" id="PSC67723.1"/>
    </source>
</evidence>
<feature type="compositionally biased region" description="Low complexity" evidence="6">
    <location>
        <begin position="264"/>
        <end position="292"/>
    </location>
</feature>
<sequence>MSKVEQAAYLAQREAAREAAKAAAAEQRARVAAAMEAGPRIVVDCSFSTALPPPAAAGAGTGIGNDAAAPGGSEDSSEGGSEGSDAATPSAAATAREVRSLCKQLQMCAAANKRASRPVNLHFASFNGEVRRFALEGMGAAGWPAARGHAEPLPDLFPVDSLVVLSPDAEEPLLGGLEKDKVYVIGGLVDRTVQKGATLALAQRCGARAVRLPIVETLGGLPTGRGVLNINDVFEALLAVHAGQCWAAALEAAVPQRLRRPHDAPAGGAALVEPPAAAAARQQQQGQQQQRWQHQHQHEPGGAAAAATD</sequence>
<dbReference type="PANTHER" id="PTHR13563:SF13">
    <property type="entry name" value="TRNA METHYLTRANSFERASE 10 HOMOLOG A"/>
    <property type="match status" value="1"/>
</dbReference>
<keyword evidence="9" id="KW-1185">Reference proteome</keyword>
<feature type="compositionally biased region" description="Low complexity" evidence="6">
    <location>
        <begin position="64"/>
        <end position="74"/>
    </location>
</feature>
<dbReference type="GO" id="GO:0002939">
    <property type="term" value="P:tRNA N1-guanine methylation"/>
    <property type="evidence" value="ECO:0007669"/>
    <property type="project" value="TreeGrafter"/>
</dbReference>
<proteinExistence type="predicted"/>
<keyword evidence="2" id="KW-0489">Methyltransferase</keyword>
<evidence type="ECO:0000256" key="3">
    <source>
        <dbReference type="ARBA" id="ARBA00022679"/>
    </source>
</evidence>
<reference evidence="8 9" key="1">
    <citation type="journal article" date="2018" name="Plant J.">
        <title>Genome sequences of Chlorella sorokiniana UTEX 1602 and Micractinium conductrix SAG 241.80: implications to maltose excretion by a green alga.</title>
        <authorList>
            <person name="Arriola M.B."/>
            <person name="Velmurugan N."/>
            <person name="Zhang Y."/>
            <person name="Plunkett M.H."/>
            <person name="Hondzo H."/>
            <person name="Barney B.M."/>
        </authorList>
    </citation>
    <scope>NUCLEOTIDE SEQUENCE [LARGE SCALE GENOMIC DNA]</scope>
    <source>
        <strain evidence="8 9">SAG 241.80</strain>
    </source>
</reference>
<dbReference type="Gene3D" id="3.40.1280.30">
    <property type="match status" value="1"/>
</dbReference>
<dbReference type="InterPro" id="IPR007356">
    <property type="entry name" value="tRNA_m1G_MeTrfase_euk"/>
</dbReference>